<dbReference type="InterPro" id="IPR001296">
    <property type="entry name" value="Glyco_trans_1"/>
</dbReference>
<sequence>MRILHLGKFYPPHAGGIERFVAELAAAQRSAGHAVAALVHASPGVATPTRRVDADGVEVHAVPCHGQLLFAPVSPGWAVHFRRLMDEFRPDLLHVHVPNVSAFWLLASRRARRVPWVLHWHADIPADSGQIALRLGYPLYRQFERRLVERADVAVATSHAYAQASVPLRSHARRVAVVPLGMGDAPAPGIAPAWPGAGLRLLAVGRLSYYKGFEILLRALSDVPDASLLLVGAGDGAAGLQATVQALGLQARVRLAGHLDDAALEAAYRACDVFCLPSLDRAEAFGMVLLEAMRAGKPIVASDIPGSGVGTVAGPDNALRVAPGDAGALADAIRTLAESAALRERLGTSGRLRWEREYRIGAVSAAMDAVYRSVCSGHATAG</sequence>
<keyword evidence="3" id="KW-0808">Transferase</keyword>
<dbReference type="InterPro" id="IPR028098">
    <property type="entry name" value="Glyco_trans_4-like_N"/>
</dbReference>
<organism evidence="3 4">
    <name type="scientific">Chiayiivirga flava</name>
    <dbReference type="NCBI Taxonomy" id="659595"/>
    <lineage>
        <taxon>Bacteria</taxon>
        <taxon>Pseudomonadati</taxon>
        <taxon>Pseudomonadota</taxon>
        <taxon>Gammaproteobacteria</taxon>
        <taxon>Lysobacterales</taxon>
        <taxon>Lysobacteraceae</taxon>
        <taxon>Chiayiivirga</taxon>
    </lineage>
</organism>
<keyword evidence="4" id="KW-1185">Reference proteome</keyword>
<dbReference type="Gene3D" id="3.40.50.2000">
    <property type="entry name" value="Glycogen Phosphorylase B"/>
    <property type="match status" value="2"/>
</dbReference>
<evidence type="ECO:0000259" key="1">
    <source>
        <dbReference type="Pfam" id="PF00534"/>
    </source>
</evidence>
<dbReference type="RefSeq" id="WP_183959841.1">
    <property type="nucleotide sequence ID" value="NZ_JACHHP010000001.1"/>
</dbReference>
<dbReference type="EMBL" id="JACHHP010000001">
    <property type="protein sequence ID" value="MBB5207328.1"/>
    <property type="molecule type" value="Genomic_DNA"/>
</dbReference>
<gene>
    <name evidence="3" type="ORF">HNQ52_000844</name>
</gene>
<feature type="domain" description="Glycosyl transferase family 1" evidence="1">
    <location>
        <begin position="200"/>
        <end position="351"/>
    </location>
</feature>
<proteinExistence type="predicted"/>
<dbReference type="PANTHER" id="PTHR45947:SF3">
    <property type="entry name" value="SULFOQUINOVOSYL TRANSFERASE SQD2"/>
    <property type="match status" value="1"/>
</dbReference>
<protein>
    <submittedName>
        <fullName evidence="3">Glycosyltransferase involved in cell wall biosynthesis</fullName>
    </submittedName>
</protein>
<comment type="caution">
    <text evidence="3">The sequence shown here is derived from an EMBL/GenBank/DDBJ whole genome shotgun (WGS) entry which is preliminary data.</text>
</comment>
<name>A0A7W8D3L8_9GAMM</name>
<dbReference type="AlphaFoldDB" id="A0A7W8D3L8"/>
<evidence type="ECO:0000259" key="2">
    <source>
        <dbReference type="Pfam" id="PF13579"/>
    </source>
</evidence>
<dbReference type="InterPro" id="IPR050194">
    <property type="entry name" value="Glycosyltransferase_grp1"/>
</dbReference>
<dbReference type="SUPFAM" id="SSF53756">
    <property type="entry name" value="UDP-Glycosyltransferase/glycogen phosphorylase"/>
    <property type="match status" value="1"/>
</dbReference>
<feature type="domain" description="Glycosyltransferase subfamily 4-like N-terminal" evidence="2">
    <location>
        <begin position="15"/>
        <end position="181"/>
    </location>
</feature>
<dbReference type="GO" id="GO:0016758">
    <property type="term" value="F:hexosyltransferase activity"/>
    <property type="evidence" value="ECO:0007669"/>
    <property type="project" value="TreeGrafter"/>
</dbReference>
<reference evidence="3 4" key="1">
    <citation type="submission" date="2020-08" db="EMBL/GenBank/DDBJ databases">
        <title>Genomic Encyclopedia of Type Strains, Phase IV (KMG-IV): sequencing the most valuable type-strain genomes for metagenomic binning, comparative biology and taxonomic classification.</title>
        <authorList>
            <person name="Goeker M."/>
        </authorList>
    </citation>
    <scope>NUCLEOTIDE SEQUENCE [LARGE SCALE GENOMIC DNA]</scope>
    <source>
        <strain evidence="3 4">DSM 24163</strain>
    </source>
</reference>
<dbReference type="Pfam" id="PF13579">
    <property type="entry name" value="Glyco_trans_4_4"/>
    <property type="match status" value="1"/>
</dbReference>
<evidence type="ECO:0000313" key="3">
    <source>
        <dbReference type="EMBL" id="MBB5207328.1"/>
    </source>
</evidence>
<accession>A0A7W8D3L8</accession>
<dbReference type="Pfam" id="PF00534">
    <property type="entry name" value="Glycos_transf_1"/>
    <property type="match status" value="1"/>
</dbReference>
<dbReference type="Proteomes" id="UP000521199">
    <property type="component" value="Unassembled WGS sequence"/>
</dbReference>
<evidence type="ECO:0000313" key="4">
    <source>
        <dbReference type="Proteomes" id="UP000521199"/>
    </source>
</evidence>
<dbReference type="PANTHER" id="PTHR45947">
    <property type="entry name" value="SULFOQUINOVOSYL TRANSFERASE SQD2"/>
    <property type="match status" value="1"/>
</dbReference>